<evidence type="ECO:0000256" key="2">
    <source>
        <dbReference type="ARBA" id="ARBA00022771"/>
    </source>
</evidence>
<keyword evidence="3" id="KW-0862">Zinc</keyword>
<evidence type="ECO:0000259" key="5">
    <source>
        <dbReference type="PROSITE" id="PS50089"/>
    </source>
</evidence>
<dbReference type="OrthoDB" id="1630758at2759"/>
<dbReference type="GO" id="GO:0061630">
    <property type="term" value="F:ubiquitin protein ligase activity"/>
    <property type="evidence" value="ECO:0000318"/>
    <property type="project" value="GO_Central"/>
</dbReference>
<dbReference type="InterPro" id="IPR013083">
    <property type="entry name" value="Znf_RING/FYVE/PHD"/>
</dbReference>
<dbReference type="InParanoid" id="E9GED1"/>
<dbReference type="GO" id="GO:0016567">
    <property type="term" value="P:protein ubiquitination"/>
    <property type="evidence" value="ECO:0000318"/>
    <property type="project" value="GO_Central"/>
</dbReference>
<gene>
    <name evidence="6" type="ORF">DAPPUDRAFT_316918</name>
</gene>
<accession>E9GED1</accession>
<dbReference type="PROSITE" id="PS00518">
    <property type="entry name" value="ZF_RING_1"/>
    <property type="match status" value="1"/>
</dbReference>
<dbReference type="PANTHER" id="PTHR25464">
    <property type="entry name" value="TRIPARTITE MOTIF-CONTAINING PROTEIN 2-LIKE PROTEIN"/>
    <property type="match status" value="1"/>
</dbReference>
<dbReference type="HOGENOM" id="CLU_033941_0_0_1"/>
<keyword evidence="7" id="KW-1185">Reference proteome</keyword>
<dbReference type="KEGG" id="dpx:DAPPUDRAFT_316918"/>
<dbReference type="GO" id="GO:0008270">
    <property type="term" value="F:zinc ion binding"/>
    <property type="evidence" value="ECO:0007669"/>
    <property type="project" value="UniProtKB-KW"/>
</dbReference>
<proteinExistence type="predicted"/>
<keyword evidence="1" id="KW-0479">Metal-binding</keyword>
<evidence type="ECO:0000256" key="1">
    <source>
        <dbReference type="ARBA" id="ARBA00022723"/>
    </source>
</evidence>
<evidence type="ECO:0000313" key="6">
    <source>
        <dbReference type="EMBL" id="EFX82243.1"/>
    </source>
</evidence>
<dbReference type="PROSITE" id="PS50089">
    <property type="entry name" value="ZF_RING_2"/>
    <property type="match status" value="1"/>
</dbReference>
<dbReference type="InterPro" id="IPR017907">
    <property type="entry name" value="Znf_RING_CS"/>
</dbReference>
<feature type="domain" description="RING-type" evidence="5">
    <location>
        <begin position="17"/>
        <end position="60"/>
    </location>
</feature>
<dbReference type="SUPFAM" id="SSF57850">
    <property type="entry name" value="RING/U-box"/>
    <property type="match status" value="1"/>
</dbReference>
<evidence type="ECO:0000256" key="3">
    <source>
        <dbReference type="ARBA" id="ARBA00022833"/>
    </source>
</evidence>
<name>E9GED1_DAPPU</name>
<dbReference type="PANTHER" id="PTHR25464:SF2">
    <property type="entry name" value="RING-TYPE DOMAIN-CONTAINING PROTEIN"/>
    <property type="match status" value="1"/>
</dbReference>
<sequence length="355" mass="39459">MDGTLDDASDTEHFVNCGVCFCEFDEENRKPKFLLCAHTVCFNCLQKICLKDMISCPFCRKNFVDVTVTSLPNNLYALHIIKLKKEKETTASSLDCRTRLATALETRYDVQEQLDVVMKTIFEAGAQVKKLQVENYLHIAELMSAMKMNSPPATATVRPTVKPTVKPTYIFPSPTPTANNKFVLGESIFILRLFQSGALKCEIRIRPAPTFHPEFLQHLGKFCYKSPKDFITTAHAGVFALFSMSHLLFHPVVPNYTSNPWPGITPNAAPGEVGIILNKSSLPGSTLSSSAITSWSLILSVSPVNHQHKNVISPLPVEMFGHVMNTSDSPNEVVMELSKSKKSEVINYTISLESQ</sequence>
<dbReference type="Gene3D" id="3.30.40.10">
    <property type="entry name" value="Zinc/RING finger domain, C3HC4 (zinc finger)"/>
    <property type="match status" value="1"/>
</dbReference>
<evidence type="ECO:0000313" key="7">
    <source>
        <dbReference type="Proteomes" id="UP000000305"/>
    </source>
</evidence>
<dbReference type="PhylomeDB" id="E9GED1"/>
<dbReference type="InterPro" id="IPR001841">
    <property type="entry name" value="Znf_RING"/>
</dbReference>
<dbReference type="EMBL" id="GL732540">
    <property type="protein sequence ID" value="EFX82243.1"/>
    <property type="molecule type" value="Genomic_DNA"/>
</dbReference>
<protein>
    <recommendedName>
        <fullName evidence="5">RING-type domain-containing protein</fullName>
    </recommendedName>
</protein>
<dbReference type="Proteomes" id="UP000000305">
    <property type="component" value="Unassembled WGS sequence"/>
</dbReference>
<dbReference type="STRING" id="6669.E9GED1"/>
<keyword evidence="2 4" id="KW-0863">Zinc-finger</keyword>
<reference evidence="6 7" key="1">
    <citation type="journal article" date="2011" name="Science">
        <title>The ecoresponsive genome of Daphnia pulex.</title>
        <authorList>
            <person name="Colbourne J.K."/>
            <person name="Pfrender M.E."/>
            <person name="Gilbert D."/>
            <person name="Thomas W.K."/>
            <person name="Tucker A."/>
            <person name="Oakley T.H."/>
            <person name="Tokishita S."/>
            <person name="Aerts A."/>
            <person name="Arnold G.J."/>
            <person name="Basu M.K."/>
            <person name="Bauer D.J."/>
            <person name="Caceres C.E."/>
            <person name="Carmel L."/>
            <person name="Casola C."/>
            <person name="Choi J.H."/>
            <person name="Detter J.C."/>
            <person name="Dong Q."/>
            <person name="Dusheyko S."/>
            <person name="Eads B.D."/>
            <person name="Frohlich T."/>
            <person name="Geiler-Samerotte K.A."/>
            <person name="Gerlach D."/>
            <person name="Hatcher P."/>
            <person name="Jogdeo S."/>
            <person name="Krijgsveld J."/>
            <person name="Kriventseva E.V."/>
            <person name="Kultz D."/>
            <person name="Laforsch C."/>
            <person name="Lindquist E."/>
            <person name="Lopez J."/>
            <person name="Manak J.R."/>
            <person name="Muller J."/>
            <person name="Pangilinan J."/>
            <person name="Patwardhan R.P."/>
            <person name="Pitluck S."/>
            <person name="Pritham E.J."/>
            <person name="Rechtsteiner A."/>
            <person name="Rho M."/>
            <person name="Rogozin I.B."/>
            <person name="Sakarya O."/>
            <person name="Salamov A."/>
            <person name="Schaack S."/>
            <person name="Shapiro H."/>
            <person name="Shiga Y."/>
            <person name="Skalitzky C."/>
            <person name="Smith Z."/>
            <person name="Souvorov A."/>
            <person name="Sung W."/>
            <person name="Tang Z."/>
            <person name="Tsuchiya D."/>
            <person name="Tu H."/>
            <person name="Vos H."/>
            <person name="Wang M."/>
            <person name="Wolf Y.I."/>
            <person name="Yamagata H."/>
            <person name="Yamada T."/>
            <person name="Ye Y."/>
            <person name="Shaw J.R."/>
            <person name="Andrews J."/>
            <person name="Crease T.J."/>
            <person name="Tang H."/>
            <person name="Lucas S.M."/>
            <person name="Robertson H.M."/>
            <person name="Bork P."/>
            <person name="Koonin E.V."/>
            <person name="Zdobnov E.M."/>
            <person name="Grigoriev I.V."/>
            <person name="Lynch M."/>
            <person name="Boore J.L."/>
        </authorList>
    </citation>
    <scope>NUCLEOTIDE SEQUENCE [LARGE SCALE GENOMIC DNA]</scope>
</reference>
<dbReference type="AlphaFoldDB" id="E9GED1"/>
<organism evidence="6 7">
    <name type="scientific">Daphnia pulex</name>
    <name type="common">Water flea</name>
    <dbReference type="NCBI Taxonomy" id="6669"/>
    <lineage>
        <taxon>Eukaryota</taxon>
        <taxon>Metazoa</taxon>
        <taxon>Ecdysozoa</taxon>
        <taxon>Arthropoda</taxon>
        <taxon>Crustacea</taxon>
        <taxon>Branchiopoda</taxon>
        <taxon>Diplostraca</taxon>
        <taxon>Cladocera</taxon>
        <taxon>Anomopoda</taxon>
        <taxon>Daphniidae</taxon>
        <taxon>Daphnia</taxon>
    </lineage>
</organism>
<evidence type="ECO:0000256" key="4">
    <source>
        <dbReference type="PROSITE-ProRule" id="PRU00175"/>
    </source>
</evidence>